<evidence type="ECO:0000313" key="6">
    <source>
        <dbReference type="Proteomes" id="UP000423156"/>
    </source>
</evidence>
<dbReference type="Proteomes" id="UP001209417">
    <property type="component" value="Unassembled WGS sequence"/>
</dbReference>
<dbReference type="Proteomes" id="UP000423156">
    <property type="component" value="Unassembled WGS sequence"/>
</dbReference>
<dbReference type="EMBL" id="JAPDVG010000001">
    <property type="protein sequence ID" value="MCW4130126.1"/>
    <property type="molecule type" value="Genomic_DNA"/>
</dbReference>
<sequence length="281" mass="33868">MEYDYSKLREFIKRCKWQWATSMIDVPHEYIHRDKCALTNDEFYYFVSAQRDNGVHERWGKYNFPYLYIDGYKYWTMGDPFETTWILNRQKVFNEFDFLEWPVPRIYSNQEMDVMAKSIMFTFKDRRFFEAGIGNGDFVAFTKIKPEMYYGVDPSKKAIKQFREKTSGFFRRCSTISFEEAIKKWMSADSVVVALFGTASYFMPQYLRKLGESGLDYCLMFYKDDYTPAEFEEMHHFTYDRMQLKSMFPNCNIYNHKNFVTISSKKITWQQATVENELFPV</sequence>
<evidence type="ECO:0000313" key="5">
    <source>
        <dbReference type="Proteomes" id="UP000406735"/>
    </source>
</evidence>
<dbReference type="EMBL" id="JAPDUS010000003">
    <property type="protein sequence ID" value="MCW4092421.1"/>
    <property type="molecule type" value="Genomic_DNA"/>
</dbReference>
<comment type="caution">
    <text evidence="3">The sequence shown here is derived from an EMBL/GenBank/DDBJ whole genome shotgun (WGS) entry which is preliminary data.</text>
</comment>
<dbReference type="EMBL" id="VZBZ01000014">
    <property type="protein sequence ID" value="MQN76730.1"/>
    <property type="molecule type" value="Genomic_DNA"/>
</dbReference>
<evidence type="ECO:0008006" key="7">
    <source>
        <dbReference type="Google" id="ProtNLM"/>
    </source>
</evidence>
<evidence type="ECO:0000313" key="4">
    <source>
        <dbReference type="EMBL" id="MQN76730.1"/>
    </source>
</evidence>
<gene>
    <name evidence="4" type="ORF">F7D71_02370</name>
    <name evidence="3" type="ORF">F7D97_14420</name>
    <name evidence="1" type="ORF">ONT05_02430</name>
    <name evidence="2" type="ORF">ONT19_00650</name>
</gene>
<dbReference type="RefSeq" id="WP_153079934.1">
    <property type="nucleotide sequence ID" value="NZ_JANDWJ010000013.1"/>
</dbReference>
<dbReference type="EMBL" id="VZCY01000118">
    <property type="protein sequence ID" value="MQN11086.1"/>
    <property type="molecule type" value="Genomic_DNA"/>
</dbReference>
<protein>
    <recommendedName>
        <fullName evidence="7">Class I SAM-dependent methyltransferase</fullName>
    </recommendedName>
</protein>
<dbReference type="Proteomes" id="UP000406735">
    <property type="component" value="Unassembled WGS sequence"/>
</dbReference>
<dbReference type="SUPFAM" id="SSF53335">
    <property type="entry name" value="S-adenosyl-L-methionine-dependent methyltransferases"/>
    <property type="match status" value="1"/>
</dbReference>
<name>A0A6A7VWX5_9BACT</name>
<dbReference type="InterPro" id="IPR029063">
    <property type="entry name" value="SAM-dependent_MTases_sf"/>
</dbReference>
<dbReference type="Proteomes" id="UP001209074">
    <property type="component" value="Unassembled WGS sequence"/>
</dbReference>
<reference evidence="1" key="2">
    <citation type="submission" date="2022-11" db="EMBL/GenBank/DDBJ databases">
        <title>Genomic repertoires linked with pathogenic potency of arthritogenic Prevotella copri isolated from the gut of rheumatoid arthritis patients.</title>
        <authorList>
            <person name="Nii T."/>
            <person name="Maeda Y."/>
            <person name="Motooka D."/>
            <person name="Naito M."/>
            <person name="Matsumoto Y."/>
            <person name="Ogawa T."/>
            <person name="Oguro-Igashira E."/>
            <person name="Kishikawa T."/>
            <person name="Yamashita M."/>
            <person name="Koizumi S."/>
            <person name="Kurakawa T."/>
            <person name="Okumura R."/>
            <person name="Kayama H."/>
            <person name="Murakami M."/>
            <person name="Sakaguchi T."/>
            <person name="Das B."/>
            <person name="Nakamura S."/>
            <person name="Okada Y."/>
            <person name="Kumanogoh A."/>
            <person name="Takeda K."/>
        </authorList>
    </citation>
    <scope>NUCLEOTIDE SEQUENCE</scope>
    <source>
        <strain evidence="2">H019-1</strain>
        <strain evidence="1">N016-13</strain>
    </source>
</reference>
<proteinExistence type="predicted"/>
<reference evidence="5 6" key="1">
    <citation type="submission" date="2019-09" db="EMBL/GenBank/DDBJ databases">
        <title>Distinct polysaccharide growth profiles of human intestinal Prevotella copri isolates.</title>
        <authorList>
            <person name="Fehlner-Peach H."/>
            <person name="Magnabosco C."/>
            <person name="Raghavan V."/>
            <person name="Scher J.U."/>
            <person name="Tett A."/>
            <person name="Cox L.M."/>
            <person name="Gottsegen C."/>
            <person name="Watters A."/>
            <person name="Wiltshire- Gordon J.D."/>
            <person name="Segata N."/>
            <person name="Bonneau R."/>
            <person name="Littman D.R."/>
        </authorList>
    </citation>
    <scope>NUCLEOTIDE SEQUENCE [LARGE SCALE GENOMIC DNA]</scope>
    <source>
        <strain evidence="4 6">BU41712</strain>
        <strain evidence="5">iK21513</strain>
        <strain evidence="3">IK21513</strain>
    </source>
</reference>
<evidence type="ECO:0000313" key="2">
    <source>
        <dbReference type="EMBL" id="MCW4130126.1"/>
    </source>
</evidence>
<evidence type="ECO:0000313" key="1">
    <source>
        <dbReference type="EMBL" id="MCW4092421.1"/>
    </source>
</evidence>
<dbReference type="AlphaFoldDB" id="A0A6A7VWX5"/>
<accession>A0A6A7VWX5</accession>
<organism evidence="3 5">
    <name type="scientific">Segatella copri</name>
    <dbReference type="NCBI Taxonomy" id="165179"/>
    <lineage>
        <taxon>Bacteria</taxon>
        <taxon>Pseudomonadati</taxon>
        <taxon>Bacteroidota</taxon>
        <taxon>Bacteroidia</taxon>
        <taxon>Bacteroidales</taxon>
        <taxon>Prevotellaceae</taxon>
        <taxon>Segatella</taxon>
    </lineage>
</organism>
<evidence type="ECO:0000313" key="3">
    <source>
        <dbReference type="EMBL" id="MQN11086.1"/>
    </source>
</evidence>